<feature type="transmembrane region" description="Helical" evidence="5">
    <location>
        <begin position="140"/>
        <end position="159"/>
    </location>
</feature>
<proteinExistence type="predicted"/>
<feature type="transmembrane region" description="Helical" evidence="5">
    <location>
        <begin position="204"/>
        <end position="225"/>
    </location>
</feature>
<dbReference type="CDD" id="cd09323">
    <property type="entry name" value="TDT_SLAC1_like"/>
    <property type="match status" value="1"/>
</dbReference>
<feature type="transmembrane region" description="Helical" evidence="5">
    <location>
        <begin position="41"/>
        <end position="63"/>
    </location>
</feature>
<evidence type="ECO:0000256" key="5">
    <source>
        <dbReference type="SAM" id="Phobius"/>
    </source>
</evidence>
<dbReference type="InterPro" id="IPR052951">
    <property type="entry name" value="Tellurite_res_ion_channel"/>
</dbReference>
<dbReference type="GO" id="GO:0005886">
    <property type="term" value="C:plasma membrane"/>
    <property type="evidence" value="ECO:0007669"/>
    <property type="project" value="TreeGrafter"/>
</dbReference>
<dbReference type="GO" id="GO:0046583">
    <property type="term" value="F:monoatomic cation efflux transmembrane transporter activity"/>
    <property type="evidence" value="ECO:0007669"/>
    <property type="project" value="TreeGrafter"/>
</dbReference>
<keyword evidence="7" id="KW-1185">Reference proteome</keyword>
<feature type="transmembrane region" description="Helical" evidence="5">
    <location>
        <begin position="263"/>
        <end position="281"/>
    </location>
</feature>
<dbReference type="Gene3D" id="1.50.10.150">
    <property type="entry name" value="Voltage-dependent anion channel"/>
    <property type="match status" value="1"/>
</dbReference>
<protein>
    <submittedName>
        <fullName evidence="6">SLAC1 anion channel family protein</fullName>
    </submittedName>
</protein>
<evidence type="ECO:0000313" key="6">
    <source>
        <dbReference type="EMBL" id="MBQ0933415.1"/>
    </source>
</evidence>
<feature type="transmembrane region" description="Helical" evidence="5">
    <location>
        <begin position="287"/>
        <end position="306"/>
    </location>
</feature>
<dbReference type="AlphaFoldDB" id="A0A940YF44"/>
<feature type="transmembrane region" description="Helical" evidence="5">
    <location>
        <begin position="12"/>
        <end position="29"/>
    </location>
</feature>
<dbReference type="InterPro" id="IPR038665">
    <property type="entry name" value="Voltage-dep_anion_channel_sf"/>
</dbReference>
<comment type="caution">
    <text evidence="6">The sequence shown here is derived from an EMBL/GenBank/DDBJ whole genome shotgun (WGS) entry which is preliminary data.</text>
</comment>
<dbReference type="PANTHER" id="PTHR37955">
    <property type="entry name" value="TELLURITE RESISTANCE PROTEIN TEHA"/>
    <property type="match status" value="1"/>
</dbReference>
<name>A0A940YF44_9BURK</name>
<feature type="transmembrane region" description="Helical" evidence="5">
    <location>
        <begin position="231"/>
        <end position="251"/>
    </location>
</feature>
<reference evidence="6 7" key="1">
    <citation type="submission" date="2021-04" db="EMBL/GenBank/DDBJ databases">
        <title>The genome sequence of Ideonella sp. 3Y2.</title>
        <authorList>
            <person name="Liu Y."/>
        </authorList>
    </citation>
    <scope>NUCLEOTIDE SEQUENCE [LARGE SCALE GENOMIC DNA]</scope>
    <source>
        <strain evidence="6 7">3Y2</strain>
    </source>
</reference>
<keyword evidence="3 5" id="KW-1133">Transmembrane helix</keyword>
<dbReference type="PANTHER" id="PTHR37955:SF1">
    <property type="entry name" value="DEP DOMAIN-CONTAINING PROTEIN"/>
    <property type="match status" value="1"/>
</dbReference>
<comment type="subcellular location">
    <subcellularLocation>
        <location evidence="1">Membrane</location>
        <topology evidence="1">Multi-pass membrane protein</topology>
    </subcellularLocation>
</comment>
<organism evidence="6 7">
    <name type="scientific">Ideonella alba</name>
    <dbReference type="NCBI Taxonomy" id="2824118"/>
    <lineage>
        <taxon>Bacteria</taxon>
        <taxon>Pseudomonadati</taxon>
        <taxon>Pseudomonadota</taxon>
        <taxon>Betaproteobacteria</taxon>
        <taxon>Burkholderiales</taxon>
        <taxon>Sphaerotilaceae</taxon>
        <taxon>Ideonella</taxon>
    </lineage>
</organism>
<evidence type="ECO:0000256" key="2">
    <source>
        <dbReference type="ARBA" id="ARBA00022692"/>
    </source>
</evidence>
<keyword evidence="2 5" id="KW-0812">Transmembrane</keyword>
<dbReference type="InterPro" id="IPR004695">
    <property type="entry name" value="SLAC1/Mae1/Ssu1/TehA"/>
</dbReference>
<feature type="transmembrane region" description="Helical" evidence="5">
    <location>
        <begin position="171"/>
        <end position="192"/>
    </location>
</feature>
<evidence type="ECO:0000256" key="4">
    <source>
        <dbReference type="ARBA" id="ARBA00023136"/>
    </source>
</evidence>
<evidence type="ECO:0000313" key="7">
    <source>
        <dbReference type="Proteomes" id="UP000676246"/>
    </source>
</evidence>
<keyword evidence="4 5" id="KW-0472">Membrane</keyword>
<dbReference type="RefSeq" id="WP_210857081.1">
    <property type="nucleotide sequence ID" value="NZ_JAGQDD010000028.1"/>
</dbReference>
<dbReference type="Pfam" id="PF03595">
    <property type="entry name" value="SLAC1"/>
    <property type="match status" value="1"/>
</dbReference>
<evidence type="ECO:0000256" key="1">
    <source>
        <dbReference type="ARBA" id="ARBA00004141"/>
    </source>
</evidence>
<sequence>MAHPTPLKFLQPGWYAIPMGLTGLALAWLRAAPLMGEMATGFALVVGSLAALVFVTLLVFTVLRGQRHPEAWAEDRRHPVRHAFIATLPVSAMLLGSLAAQLGVQHPLVSALWWAGSLGQLATTLWVMARWWTPAAQGGLSWMAVTPALFIPVVGNIIAPLGGVPLGHELWAAAQFGIGLLFWPVVLVLLLVRLVVQGPVPERLLPTAFILIAPPALAGLGVLQLGGSGSVAWACWGMAAFTFAWVGYALAGRIRNLPFALPHWGMSFPLAAFTSLTLRLAEVGSPMAVAGPVLLALTSIIILGLAMGTVRGLRDGTLLAPEPVAPIIPVTAA</sequence>
<dbReference type="EMBL" id="JAGQDD010000028">
    <property type="protein sequence ID" value="MBQ0933415.1"/>
    <property type="molecule type" value="Genomic_DNA"/>
</dbReference>
<dbReference type="Proteomes" id="UP000676246">
    <property type="component" value="Unassembled WGS sequence"/>
</dbReference>
<evidence type="ECO:0000256" key="3">
    <source>
        <dbReference type="ARBA" id="ARBA00022989"/>
    </source>
</evidence>
<gene>
    <name evidence="6" type="ORF">KAK03_23315</name>
</gene>
<feature type="transmembrane region" description="Helical" evidence="5">
    <location>
        <begin position="110"/>
        <end position="128"/>
    </location>
</feature>
<accession>A0A940YF44</accession>
<feature type="transmembrane region" description="Helical" evidence="5">
    <location>
        <begin position="83"/>
        <end position="104"/>
    </location>
</feature>